<protein>
    <submittedName>
        <fullName evidence="1">12206_t:CDS:1</fullName>
    </submittedName>
</protein>
<sequence>IYYDEHERNDILQYQKEFLEKIYEHEEYMSKYEDEFMNQICLSLSEGEKERVLVVHDEYIFYLNDGKCGINLSDVKSVGKSISELRINYSDNWKIKDMRWVGQGVDNDETMAGLFLSIYVTARHMGWPADRPAARLRACPALACPSDTGASIDHIHHSTCGGSWIDLILLGHTRLSVQDVKFLDLCLS</sequence>
<comment type="caution">
    <text evidence="1">The sequence shown here is derived from an EMBL/GenBank/DDBJ whole genome shotgun (WGS) entry which is preliminary data.</text>
</comment>
<accession>A0A9N9H0T6</accession>
<gene>
    <name evidence="1" type="ORF">ALEPTO_LOCUS9810</name>
</gene>
<keyword evidence="2" id="KW-1185">Reference proteome</keyword>
<dbReference type="AlphaFoldDB" id="A0A9N9H0T6"/>
<dbReference type="OrthoDB" id="10044727at2759"/>
<evidence type="ECO:0000313" key="1">
    <source>
        <dbReference type="EMBL" id="CAG8644217.1"/>
    </source>
</evidence>
<evidence type="ECO:0000313" key="2">
    <source>
        <dbReference type="Proteomes" id="UP000789508"/>
    </source>
</evidence>
<proteinExistence type="predicted"/>
<feature type="non-terminal residue" evidence="1">
    <location>
        <position position="188"/>
    </location>
</feature>
<organism evidence="1 2">
    <name type="scientific">Ambispora leptoticha</name>
    <dbReference type="NCBI Taxonomy" id="144679"/>
    <lineage>
        <taxon>Eukaryota</taxon>
        <taxon>Fungi</taxon>
        <taxon>Fungi incertae sedis</taxon>
        <taxon>Mucoromycota</taxon>
        <taxon>Glomeromycotina</taxon>
        <taxon>Glomeromycetes</taxon>
        <taxon>Archaeosporales</taxon>
        <taxon>Ambisporaceae</taxon>
        <taxon>Ambispora</taxon>
    </lineage>
</organism>
<reference evidence="1" key="1">
    <citation type="submission" date="2021-06" db="EMBL/GenBank/DDBJ databases">
        <authorList>
            <person name="Kallberg Y."/>
            <person name="Tangrot J."/>
            <person name="Rosling A."/>
        </authorList>
    </citation>
    <scope>NUCLEOTIDE SEQUENCE</scope>
    <source>
        <strain evidence="1">FL130A</strain>
    </source>
</reference>
<name>A0A9N9H0T6_9GLOM</name>
<dbReference type="Proteomes" id="UP000789508">
    <property type="component" value="Unassembled WGS sequence"/>
</dbReference>
<dbReference type="EMBL" id="CAJVPS010008604">
    <property type="protein sequence ID" value="CAG8644217.1"/>
    <property type="molecule type" value="Genomic_DNA"/>
</dbReference>